<dbReference type="GO" id="GO:0046474">
    <property type="term" value="P:glycerophospholipid biosynthetic process"/>
    <property type="evidence" value="ECO:0007669"/>
    <property type="project" value="TreeGrafter"/>
</dbReference>
<organism evidence="1 2">
    <name type="scientific">Pythium oligandrum</name>
    <name type="common">Mycoparasitic fungus</name>
    <dbReference type="NCBI Taxonomy" id="41045"/>
    <lineage>
        <taxon>Eukaryota</taxon>
        <taxon>Sar</taxon>
        <taxon>Stramenopiles</taxon>
        <taxon>Oomycota</taxon>
        <taxon>Peronosporomycetes</taxon>
        <taxon>Pythiales</taxon>
        <taxon>Pythiaceae</taxon>
        <taxon>Pythium</taxon>
    </lineage>
</organism>
<dbReference type="PANTHER" id="PTHR14269:SF4">
    <property type="entry name" value="CAT EYE SYNDROME CRITICAL REGION PROTEIN 5"/>
    <property type="match status" value="1"/>
</dbReference>
<comment type="caution">
    <text evidence="1">The sequence shown here is derived from an EMBL/GenBank/DDBJ whole genome shotgun (WGS) entry which is preliminary data.</text>
</comment>
<protein>
    <submittedName>
        <fullName evidence="1">Uncharacterized protein</fullName>
    </submittedName>
</protein>
<dbReference type="NCBIfam" id="TIGR01460">
    <property type="entry name" value="HAD-SF-IIA"/>
    <property type="match status" value="1"/>
</dbReference>
<dbReference type="OrthoDB" id="10251048at2759"/>
<reference evidence="1" key="1">
    <citation type="submission" date="2019-03" db="EMBL/GenBank/DDBJ databases">
        <title>Long read genome sequence of the mycoparasitic Pythium oligandrum ATCC 38472 isolated from sugarbeet rhizosphere.</title>
        <authorList>
            <person name="Gaulin E."/>
        </authorList>
    </citation>
    <scope>NUCLEOTIDE SEQUENCE</scope>
    <source>
        <strain evidence="1">ATCC 38472_TT</strain>
    </source>
</reference>
<dbReference type="Pfam" id="PF13344">
    <property type="entry name" value="Hydrolase_6"/>
    <property type="match status" value="1"/>
</dbReference>
<dbReference type="Pfam" id="PF13242">
    <property type="entry name" value="Hydrolase_like"/>
    <property type="match status" value="1"/>
</dbReference>
<dbReference type="Proteomes" id="UP000794436">
    <property type="component" value="Unassembled WGS sequence"/>
</dbReference>
<dbReference type="InterPro" id="IPR050324">
    <property type="entry name" value="CDP-alcohol_PTase-I"/>
</dbReference>
<evidence type="ECO:0000313" key="1">
    <source>
        <dbReference type="EMBL" id="TMW60080.1"/>
    </source>
</evidence>
<dbReference type="AlphaFoldDB" id="A0A8K1CC39"/>
<proteinExistence type="predicted"/>
<sequence>MATPPTAPSSTPSEATFGIAFDIDGVLVRGGHVIPRAREVLKSLQEKNIPHVFLTNNGGVLEAAKAGSLGKTLGVEIEPERMILSHTPMRGLAEKFRDSRILLLGSSDVNNVAREYGFKKITTVEDLARHSPGQFAFKTYEQKNAPYHDEPIEAIIIMHDPIDWAPELQITVDVLIGGNPLGSGRPDGTQTPLFISNEDFVFSSEYPFPRFAQGAFMSCLRLLYNKYTGKDLEVTHYGKPHAVTYAYAEALLNKIAGRTASNPLKSIYGIGDNPHADIQGANNAGDHWSSILVRTGIYDGTKDPEHIPDVYADTVFEAIQYIYKNEGLPPL</sequence>
<dbReference type="GO" id="GO:0005739">
    <property type="term" value="C:mitochondrion"/>
    <property type="evidence" value="ECO:0007669"/>
    <property type="project" value="TreeGrafter"/>
</dbReference>
<dbReference type="NCBIfam" id="TIGR01456">
    <property type="entry name" value="CECR5"/>
    <property type="match status" value="1"/>
</dbReference>
<keyword evidence="2" id="KW-1185">Reference proteome</keyword>
<dbReference type="InterPro" id="IPR006353">
    <property type="entry name" value="HAD-SF_hydro_IIA_CECR5"/>
</dbReference>
<dbReference type="PANTHER" id="PTHR14269">
    <property type="entry name" value="CDP-DIACYLGLYCEROL--GLYCEROL-3-PHOSPHATE 3-PHOSPHATIDYLTRANSFERASE-RELATED"/>
    <property type="match status" value="1"/>
</dbReference>
<dbReference type="Gene3D" id="3.40.50.1000">
    <property type="entry name" value="HAD superfamily/HAD-like"/>
    <property type="match status" value="2"/>
</dbReference>
<dbReference type="InterPro" id="IPR036412">
    <property type="entry name" value="HAD-like_sf"/>
</dbReference>
<dbReference type="InterPro" id="IPR023214">
    <property type="entry name" value="HAD_sf"/>
</dbReference>
<dbReference type="SUPFAM" id="SSF56784">
    <property type="entry name" value="HAD-like"/>
    <property type="match status" value="1"/>
</dbReference>
<dbReference type="EMBL" id="SPLM01000108">
    <property type="protein sequence ID" value="TMW60080.1"/>
    <property type="molecule type" value="Genomic_DNA"/>
</dbReference>
<name>A0A8K1CC39_PYTOL</name>
<gene>
    <name evidence="1" type="ORF">Poli38472_000122</name>
</gene>
<evidence type="ECO:0000313" key="2">
    <source>
        <dbReference type="Proteomes" id="UP000794436"/>
    </source>
</evidence>
<accession>A0A8K1CC39</accession>
<dbReference type="InterPro" id="IPR006357">
    <property type="entry name" value="HAD-SF_hydro_IIA"/>
</dbReference>